<gene>
    <name evidence="2" type="ORF">SD37_01175</name>
</gene>
<protein>
    <submittedName>
        <fullName evidence="2">Uncharacterized protein</fullName>
    </submittedName>
</protein>
<evidence type="ECO:0000313" key="2">
    <source>
        <dbReference type="EMBL" id="ANN14400.1"/>
    </source>
</evidence>
<reference evidence="2 3" key="1">
    <citation type="journal article" date="2015" name="Genome Announc.">
        <title>Draft Genome Sequence of Norvancomycin-Producing Strain Amycolatopsis orientalis CPCC200066.</title>
        <authorList>
            <person name="Lei X."/>
            <person name="Yuan F."/>
            <person name="Shi Y."/>
            <person name="Li X."/>
            <person name="Wang L."/>
            <person name="Hong B."/>
        </authorList>
    </citation>
    <scope>NUCLEOTIDE SEQUENCE [LARGE SCALE GENOMIC DNA]</scope>
    <source>
        <strain evidence="2 3">B-37</strain>
    </source>
</reference>
<sequence length="382" mass="38721">MGKHSRRKPSYLPKVAAGAAPLALLLAGPATSLAAQADQAIPLGSLPLPLDHQREGSFDRGVGATSEGDTTVLRGFLTSTERNVYNKDLGDAKIVADVRRSVSESVEARDGVTVRPDKVGALTASKTAQTVTQGQRNTMKLDPHGSVVAGNETKVERSAARLTEAALDPRTGTPSFTTEDARALGASEGTYHAVRPMPGFGVITETEHHAGGEIDRTLRLDGGFSGDLGGTLEAGRSSGYAVDLGELAAVGTTSAQHGGGRFKGVLPLDAGTGTDFGQEHAFGGNAGPVNGLVTTGQDAGLAQHGAVLTGSGANTISGDLGVGEVAQVHGATTSSIRGVLPTVDPAQAGHVTQSGTLDVTVLGRPAHTGVTAGALPLELRRS</sequence>
<accession>A0A193BQD2</accession>
<organism evidence="2 3">
    <name type="scientific">Amycolatopsis orientalis</name>
    <name type="common">Nocardia orientalis</name>
    <dbReference type="NCBI Taxonomy" id="31958"/>
    <lineage>
        <taxon>Bacteria</taxon>
        <taxon>Bacillati</taxon>
        <taxon>Actinomycetota</taxon>
        <taxon>Actinomycetes</taxon>
        <taxon>Pseudonocardiales</taxon>
        <taxon>Pseudonocardiaceae</taxon>
        <taxon>Amycolatopsis</taxon>
    </lineage>
</organism>
<dbReference type="RefSeq" id="WP_044849351.1">
    <property type="nucleotide sequence ID" value="NZ_CP016174.1"/>
</dbReference>
<keyword evidence="1" id="KW-0732">Signal</keyword>
<proteinExistence type="predicted"/>
<dbReference type="Proteomes" id="UP000093695">
    <property type="component" value="Chromosome"/>
</dbReference>
<name>A0A193BQD2_AMYOR</name>
<evidence type="ECO:0000313" key="3">
    <source>
        <dbReference type="Proteomes" id="UP000093695"/>
    </source>
</evidence>
<evidence type="ECO:0000256" key="1">
    <source>
        <dbReference type="SAM" id="SignalP"/>
    </source>
</evidence>
<feature type="chain" id="PRO_5008255901" evidence="1">
    <location>
        <begin position="35"/>
        <end position="382"/>
    </location>
</feature>
<dbReference type="EMBL" id="CP016174">
    <property type="protein sequence ID" value="ANN14400.1"/>
    <property type="molecule type" value="Genomic_DNA"/>
</dbReference>
<feature type="signal peptide" evidence="1">
    <location>
        <begin position="1"/>
        <end position="34"/>
    </location>
</feature>
<keyword evidence="3" id="KW-1185">Reference proteome</keyword>
<dbReference type="eggNOG" id="ENOG5034420">
    <property type="taxonomic scope" value="Bacteria"/>
</dbReference>
<dbReference type="KEGG" id="aori:SD37_01175"/>
<dbReference type="AlphaFoldDB" id="A0A193BQD2"/>